<dbReference type="Proteomes" id="UP000886885">
    <property type="component" value="Chromosome 1A"/>
</dbReference>
<keyword evidence="1" id="KW-0472">Membrane</keyword>
<dbReference type="EMBL" id="JAAWWB010000001">
    <property type="protein sequence ID" value="KAG6791980.1"/>
    <property type="molecule type" value="Genomic_DNA"/>
</dbReference>
<keyword evidence="3" id="KW-1185">Reference proteome</keyword>
<reference evidence="2" key="1">
    <citation type="journal article" date="2020" name="bioRxiv">
        <title>Hybrid origin of Populus tomentosa Carr. identified through genome sequencing and phylogenomic analysis.</title>
        <authorList>
            <person name="An X."/>
            <person name="Gao K."/>
            <person name="Chen Z."/>
            <person name="Li J."/>
            <person name="Yang X."/>
            <person name="Yang X."/>
            <person name="Zhou J."/>
            <person name="Guo T."/>
            <person name="Zhao T."/>
            <person name="Huang S."/>
            <person name="Miao D."/>
            <person name="Khan W.U."/>
            <person name="Rao P."/>
            <person name="Ye M."/>
            <person name="Lei B."/>
            <person name="Liao W."/>
            <person name="Wang J."/>
            <person name="Ji L."/>
            <person name="Li Y."/>
            <person name="Guo B."/>
            <person name="Mustafa N.S."/>
            <person name="Li S."/>
            <person name="Yun Q."/>
            <person name="Keller S.R."/>
            <person name="Mao J."/>
            <person name="Zhang R."/>
            <person name="Strauss S.H."/>
        </authorList>
    </citation>
    <scope>NUCLEOTIDE SEQUENCE</scope>
    <source>
        <strain evidence="2">GM15</strain>
        <tissue evidence="2">Leaf</tissue>
    </source>
</reference>
<evidence type="ECO:0000313" key="3">
    <source>
        <dbReference type="Proteomes" id="UP000886885"/>
    </source>
</evidence>
<organism evidence="2 3">
    <name type="scientific">Populus tomentosa</name>
    <name type="common">Chinese white poplar</name>
    <dbReference type="NCBI Taxonomy" id="118781"/>
    <lineage>
        <taxon>Eukaryota</taxon>
        <taxon>Viridiplantae</taxon>
        <taxon>Streptophyta</taxon>
        <taxon>Embryophyta</taxon>
        <taxon>Tracheophyta</taxon>
        <taxon>Spermatophyta</taxon>
        <taxon>Magnoliopsida</taxon>
        <taxon>eudicotyledons</taxon>
        <taxon>Gunneridae</taxon>
        <taxon>Pentapetalae</taxon>
        <taxon>rosids</taxon>
        <taxon>fabids</taxon>
        <taxon>Malpighiales</taxon>
        <taxon>Salicaceae</taxon>
        <taxon>Saliceae</taxon>
        <taxon>Populus</taxon>
    </lineage>
</organism>
<proteinExistence type="predicted"/>
<keyword evidence="1" id="KW-0812">Transmembrane</keyword>
<keyword evidence="1" id="KW-1133">Transmembrane helix</keyword>
<dbReference type="AlphaFoldDB" id="A0A8X8DHB5"/>
<comment type="caution">
    <text evidence="2">The sequence shown here is derived from an EMBL/GenBank/DDBJ whole genome shotgun (WGS) entry which is preliminary data.</text>
</comment>
<evidence type="ECO:0000256" key="1">
    <source>
        <dbReference type="SAM" id="Phobius"/>
    </source>
</evidence>
<accession>A0A8X8DHB5</accession>
<protein>
    <submittedName>
        <fullName evidence="2">Uncharacterized protein</fullName>
    </submittedName>
</protein>
<gene>
    <name evidence="2" type="ORF">POTOM_001117</name>
</gene>
<feature type="transmembrane region" description="Helical" evidence="1">
    <location>
        <begin position="7"/>
        <end position="24"/>
    </location>
</feature>
<sequence length="80" mass="8962">MQGLIRLLVKAWFVYSSMYLMVIFNREFKIPTYLGYHNSVRSVPWDCSTDAELPLAARKGMASSITANCGILSANNIMAL</sequence>
<name>A0A8X8DHB5_POPTO</name>
<evidence type="ECO:0000313" key="2">
    <source>
        <dbReference type="EMBL" id="KAG6791980.1"/>
    </source>
</evidence>